<dbReference type="Pfam" id="PF00631">
    <property type="entry name" value="G-gamma"/>
    <property type="match status" value="1"/>
</dbReference>
<dbReference type="InterPro" id="IPR015898">
    <property type="entry name" value="G-protein_gamma-like_dom"/>
</dbReference>
<sequence>GREGVKTPKNLGGRAFAVKFGVWGLKFGDFGAEEGILGGEELGVEIWGGEHEFGNNFAGGGHGFGGNLGFFQEDLGWKCRLHWGFGFFSVFSFFVGFKIFFRFILKFFFFGGGVVFGIFWGGSQILVRGDNLGLWGRIFYYYFYFLEGKYHIYEGFFRWFFFYFWVGFLWGFCIFLEGFFFGGIPKFWGAPTAPPMKGEPPPSSTLSVGQARKMVEQLKTPSPFLPSQVSKAAAELLSYCEAHACEDPLLTPVPTSENPFREKKFFCALL</sequence>
<evidence type="ECO:0000256" key="3">
    <source>
        <dbReference type="ARBA" id="ARBA00022475"/>
    </source>
</evidence>
<evidence type="ECO:0000256" key="10">
    <source>
        <dbReference type="SAM" id="Phobius"/>
    </source>
</evidence>
<dbReference type="PANTHER" id="PTHR13809">
    <property type="entry name" value="GUANINE NUCLEOTIDE-BINDING PROTEIN GAMMA SUBUNIT"/>
    <property type="match status" value="1"/>
</dbReference>
<keyword evidence="4" id="KW-0488">Methylation</keyword>
<dbReference type="InParanoid" id="A0A674HJY6"/>
<dbReference type="GO" id="GO:0007186">
    <property type="term" value="P:G protein-coupled receptor signaling pathway"/>
    <property type="evidence" value="ECO:0007669"/>
    <property type="project" value="InterPro"/>
</dbReference>
<dbReference type="Proteomes" id="UP000007754">
    <property type="component" value="Unplaced"/>
</dbReference>
<dbReference type="SUPFAM" id="SSF48670">
    <property type="entry name" value="Transducin (heterotrimeric G protein), gamma chain"/>
    <property type="match status" value="1"/>
</dbReference>
<evidence type="ECO:0000313" key="13">
    <source>
        <dbReference type="Proteomes" id="UP000007754"/>
    </source>
</evidence>
<reference evidence="12" key="2">
    <citation type="submission" date="2025-09" db="UniProtKB">
        <authorList>
            <consortium name="Ensembl"/>
        </authorList>
    </citation>
    <scope>IDENTIFICATION</scope>
</reference>
<dbReference type="GO" id="GO:0005834">
    <property type="term" value="C:heterotrimeric G-protein complex"/>
    <property type="evidence" value="ECO:0007669"/>
    <property type="project" value="InterPro"/>
</dbReference>
<dbReference type="GeneTree" id="ENSGT01100000263497"/>
<dbReference type="GO" id="GO:0031681">
    <property type="term" value="F:G-protein beta-subunit binding"/>
    <property type="evidence" value="ECO:0007669"/>
    <property type="project" value="InterPro"/>
</dbReference>
<comment type="function">
    <text evidence="9">Guanine nucleotide-binding proteins (G proteins) are involved as a modulator or transducer in various transmembrane signaling systems. The beta and gamma chains are required for the GTPase activity, for replacement of GDP by GTP, and for G protein-effector interaction.</text>
</comment>
<accession>A0A674HJY6</accession>
<keyword evidence="7 9" id="KW-0449">Lipoprotein</keyword>
<gene>
    <name evidence="12" type="primary">GNG3</name>
</gene>
<dbReference type="SMART" id="SM01224">
    <property type="entry name" value="G_gamma"/>
    <property type="match status" value="1"/>
</dbReference>
<name>A0A674HJY6_TAEGU</name>
<evidence type="ECO:0000256" key="8">
    <source>
        <dbReference type="ARBA" id="ARBA00023289"/>
    </source>
</evidence>
<evidence type="ECO:0000256" key="6">
    <source>
        <dbReference type="ARBA" id="ARBA00023224"/>
    </source>
</evidence>
<evidence type="ECO:0000256" key="4">
    <source>
        <dbReference type="ARBA" id="ARBA00022481"/>
    </source>
</evidence>
<dbReference type="InterPro" id="IPR036284">
    <property type="entry name" value="GGL_sf"/>
</dbReference>
<keyword evidence="10" id="KW-1133">Transmembrane helix</keyword>
<evidence type="ECO:0000256" key="5">
    <source>
        <dbReference type="ARBA" id="ARBA00023136"/>
    </source>
</evidence>
<feature type="transmembrane region" description="Helical" evidence="10">
    <location>
        <begin position="159"/>
        <end position="181"/>
    </location>
</feature>
<dbReference type="Gene3D" id="4.10.260.10">
    <property type="entry name" value="Transducin (heterotrimeric G protein), gamma chain"/>
    <property type="match status" value="1"/>
</dbReference>
<dbReference type="InterPro" id="IPR001770">
    <property type="entry name" value="G-protein_gamma"/>
</dbReference>
<dbReference type="FunFam" id="4.10.260.10:FF:000001">
    <property type="entry name" value="Guanine nucleotide-binding protein subunit gamma"/>
    <property type="match status" value="1"/>
</dbReference>
<keyword evidence="5 9" id="KW-0472">Membrane</keyword>
<evidence type="ECO:0000256" key="2">
    <source>
        <dbReference type="ARBA" id="ARBA00007431"/>
    </source>
</evidence>
<keyword evidence="8" id="KW-0636">Prenylation</keyword>
<evidence type="ECO:0000256" key="9">
    <source>
        <dbReference type="RuleBase" id="RU004973"/>
    </source>
</evidence>
<feature type="transmembrane region" description="Helical" evidence="10">
    <location>
        <begin position="107"/>
        <end position="127"/>
    </location>
</feature>
<protein>
    <recommendedName>
        <fullName evidence="9">Guanine nucleotide-binding protein subunit gamma</fullName>
    </recommendedName>
</protein>
<dbReference type="CDD" id="cd00068">
    <property type="entry name" value="GGL"/>
    <property type="match status" value="1"/>
</dbReference>
<feature type="domain" description="G protein gamma" evidence="11">
    <location>
        <begin position="204"/>
        <end position="270"/>
    </location>
</feature>
<keyword evidence="13" id="KW-1185">Reference proteome</keyword>
<feature type="transmembrane region" description="Helical" evidence="10">
    <location>
        <begin position="81"/>
        <end position="101"/>
    </location>
</feature>
<keyword evidence="6 9" id="KW-0807">Transducer</keyword>
<dbReference type="AlphaFoldDB" id="A0A674HJY6"/>
<keyword evidence="10" id="KW-0812">Transmembrane</keyword>
<comment type="similarity">
    <text evidence="2 9">Belongs to the G protein gamma family.</text>
</comment>
<comment type="subunit">
    <text evidence="9">G proteins are composed of 3 units; alpha, beta and gamma.</text>
</comment>
<reference evidence="12" key="1">
    <citation type="submission" date="2025-08" db="UniProtKB">
        <authorList>
            <consortium name="Ensembl"/>
        </authorList>
    </citation>
    <scope>IDENTIFICATION</scope>
</reference>
<proteinExistence type="inferred from homology"/>
<organism evidence="12 13">
    <name type="scientific">Taeniopygia guttata</name>
    <name type="common">Zebra finch</name>
    <name type="synonym">Poephila guttata</name>
    <dbReference type="NCBI Taxonomy" id="59729"/>
    <lineage>
        <taxon>Eukaryota</taxon>
        <taxon>Metazoa</taxon>
        <taxon>Chordata</taxon>
        <taxon>Craniata</taxon>
        <taxon>Vertebrata</taxon>
        <taxon>Euteleostomi</taxon>
        <taxon>Archelosauria</taxon>
        <taxon>Archosauria</taxon>
        <taxon>Dinosauria</taxon>
        <taxon>Saurischia</taxon>
        <taxon>Theropoda</taxon>
        <taxon>Coelurosauria</taxon>
        <taxon>Aves</taxon>
        <taxon>Neognathae</taxon>
        <taxon>Neoaves</taxon>
        <taxon>Telluraves</taxon>
        <taxon>Australaves</taxon>
        <taxon>Passeriformes</taxon>
        <taxon>Passeroidea</taxon>
        <taxon>Estrildidae</taxon>
        <taxon>Estrildinae</taxon>
        <taxon>Taeniopygia</taxon>
    </lineage>
</organism>
<dbReference type="PRINTS" id="PR00321">
    <property type="entry name" value="GPROTEING"/>
</dbReference>
<evidence type="ECO:0000313" key="12">
    <source>
        <dbReference type="Ensembl" id="ENSTGUP00000035268.1"/>
    </source>
</evidence>
<dbReference type="Ensembl" id="ENSTGUT00000045762.1">
    <property type="protein sequence ID" value="ENSTGUP00000035268.1"/>
    <property type="gene ID" value="ENSTGUG00000022941.1"/>
</dbReference>
<evidence type="ECO:0000256" key="7">
    <source>
        <dbReference type="ARBA" id="ARBA00023288"/>
    </source>
</evidence>
<comment type="subcellular location">
    <subcellularLocation>
        <location evidence="1 9">Cell membrane</location>
        <topology evidence="1 9">Lipid-anchor</topology>
        <orientation evidence="1 9">Cytoplasmic side</orientation>
    </subcellularLocation>
</comment>
<dbReference type="PROSITE" id="PS50058">
    <property type="entry name" value="G_PROTEIN_GAMMA"/>
    <property type="match status" value="1"/>
</dbReference>
<evidence type="ECO:0000259" key="11">
    <source>
        <dbReference type="PROSITE" id="PS50058"/>
    </source>
</evidence>
<dbReference type="SMART" id="SM00224">
    <property type="entry name" value="GGL"/>
    <property type="match status" value="1"/>
</dbReference>
<evidence type="ECO:0000256" key="1">
    <source>
        <dbReference type="ARBA" id="ARBA00004342"/>
    </source>
</evidence>
<keyword evidence="3 9" id="KW-1003">Cell membrane</keyword>